<feature type="domain" description="T-SNARE coiled-coil homology" evidence="9">
    <location>
        <begin position="197"/>
        <end position="259"/>
    </location>
</feature>
<dbReference type="PROSITE" id="PS50192">
    <property type="entry name" value="T_SNARE"/>
    <property type="match status" value="1"/>
</dbReference>
<dbReference type="STRING" id="461836.A0A0L0DS77"/>
<evidence type="ECO:0000256" key="8">
    <source>
        <dbReference type="SAM" id="Phobius"/>
    </source>
</evidence>
<organism evidence="10 11">
    <name type="scientific">Thecamonas trahens ATCC 50062</name>
    <dbReference type="NCBI Taxonomy" id="461836"/>
    <lineage>
        <taxon>Eukaryota</taxon>
        <taxon>Apusozoa</taxon>
        <taxon>Apusomonadida</taxon>
        <taxon>Apusomonadidae</taxon>
        <taxon>Thecamonas</taxon>
    </lineage>
</organism>
<dbReference type="InterPro" id="IPR000727">
    <property type="entry name" value="T_SNARE_dom"/>
</dbReference>
<feature type="coiled-coil region" evidence="6">
    <location>
        <begin position="71"/>
        <end position="98"/>
    </location>
</feature>
<dbReference type="RefSeq" id="XP_013753366.1">
    <property type="nucleotide sequence ID" value="XM_013897912.1"/>
</dbReference>
<evidence type="ECO:0000256" key="2">
    <source>
        <dbReference type="ARBA" id="ARBA00022448"/>
    </source>
</evidence>
<keyword evidence="2" id="KW-0813">Transport</keyword>
<proteinExistence type="predicted"/>
<evidence type="ECO:0000313" key="10">
    <source>
        <dbReference type="EMBL" id="KNC55062.1"/>
    </source>
</evidence>
<dbReference type="AlphaFoldDB" id="A0A0L0DS77"/>
<evidence type="ECO:0000256" key="6">
    <source>
        <dbReference type="SAM" id="Coils"/>
    </source>
</evidence>
<comment type="subcellular location">
    <subcellularLocation>
        <location evidence="1">Membrane</location>
        <topology evidence="1">Single-pass membrane protein</topology>
    </subcellularLocation>
</comment>
<reference evidence="10 11" key="1">
    <citation type="submission" date="2010-05" db="EMBL/GenBank/DDBJ databases">
        <title>The Genome Sequence of Thecamonas trahens ATCC 50062.</title>
        <authorList>
            <consortium name="The Broad Institute Genome Sequencing Platform"/>
            <person name="Russ C."/>
            <person name="Cuomo C."/>
            <person name="Shea T."/>
            <person name="Young S.K."/>
            <person name="Zeng Q."/>
            <person name="Koehrsen M."/>
            <person name="Haas B."/>
            <person name="Borodovsky M."/>
            <person name="Guigo R."/>
            <person name="Alvarado L."/>
            <person name="Berlin A."/>
            <person name="Bochicchio J."/>
            <person name="Borenstein D."/>
            <person name="Chapman S."/>
            <person name="Chen Z."/>
            <person name="Freedman E."/>
            <person name="Gellesch M."/>
            <person name="Goldberg J."/>
            <person name="Griggs A."/>
            <person name="Gujja S."/>
            <person name="Heilman E."/>
            <person name="Heiman D."/>
            <person name="Hepburn T."/>
            <person name="Howarth C."/>
            <person name="Jen D."/>
            <person name="Larson L."/>
            <person name="Mehta T."/>
            <person name="Park D."/>
            <person name="Pearson M."/>
            <person name="Roberts A."/>
            <person name="Saif S."/>
            <person name="Shenoy N."/>
            <person name="Sisk P."/>
            <person name="Stolte C."/>
            <person name="Sykes S."/>
            <person name="Thomson T."/>
            <person name="Walk T."/>
            <person name="White J."/>
            <person name="Yandava C."/>
            <person name="Burger G."/>
            <person name="Gray M.W."/>
            <person name="Holland P.W.H."/>
            <person name="King N."/>
            <person name="Lang F.B.F."/>
            <person name="Roger A.J."/>
            <person name="Ruiz-Trillo I."/>
            <person name="Lander E."/>
            <person name="Nusbaum C."/>
        </authorList>
    </citation>
    <scope>NUCLEOTIDE SEQUENCE [LARGE SCALE GENOMIC DNA]</scope>
    <source>
        <strain evidence="10 11">ATCC 50062</strain>
    </source>
</reference>
<evidence type="ECO:0000256" key="7">
    <source>
        <dbReference type="SAM" id="MobiDB-lite"/>
    </source>
</evidence>
<name>A0A0L0DS77_THETB</name>
<dbReference type="Proteomes" id="UP000054408">
    <property type="component" value="Unassembled WGS sequence"/>
</dbReference>
<dbReference type="SUPFAM" id="SSF58038">
    <property type="entry name" value="SNARE fusion complex"/>
    <property type="match status" value="1"/>
</dbReference>
<dbReference type="SMART" id="SM00397">
    <property type="entry name" value="t_SNARE"/>
    <property type="match status" value="1"/>
</dbReference>
<dbReference type="GO" id="GO:0016020">
    <property type="term" value="C:membrane"/>
    <property type="evidence" value="ECO:0007669"/>
    <property type="project" value="UniProtKB-SubCell"/>
</dbReference>
<dbReference type="eggNOG" id="ENOG502S92F">
    <property type="taxonomic scope" value="Eukaryota"/>
</dbReference>
<evidence type="ECO:0000256" key="3">
    <source>
        <dbReference type="ARBA" id="ARBA00022692"/>
    </source>
</evidence>
<dbReference type="GeneID" id="25568829"/>
<dbReference type="Gene3D" id="1.20.5.110">
    <property type="match status" value="1"/>
</dbReference>
<dbReference type="CDD" id="cd15841">
    <property type="entry name" value="SNARE_Qc"/>
    <property type="match status" value="1"/>
</dbReference>
<evidence type="ECO:0000256" key="1">
    <source>
        <dbReference type="ARBA" id="ARBA00004167"/>
    </source>
</evidence>
<keyword evidence="3 8" id="KW-0812">Transmembrane</keyword>
<dbReference type="GO" id="GO:0012505">
    <property type="term" value="C:endomembrane system"/>
    <property type="evidence" value="ECO:0007669"/>
    <property type="project" value="UniProtKB-ARBA"/>
</dbReference>
<gene>
    <name evidence="10" type="ORF">AMSG_10658</name>
</gene>
<keyword evidence="4 8" id="KW-1133">Transmembrane helix</keyword>
<keyword evidence="5 8" id="KW-0472">Membrane</keyword>
<evidence type="ECO:0000313" key="11">
    <source>
        <dbReference type="Proteomes" id="UP000054408"/>
    </source>
</evidence>
<feature type="region of interest" description="Disordered" evidence="7">
    <location>
        <begin position="159"/>
        <end position="180"/>
    </location>
</feature>
<feature type="transmembrane region" description="Helical" evidence="8">
    <location>
        <begin position="268"/>
        <end position="286"/>
    </location>
</feature>
<dbReference type="GO" id="GO:0005737">
    <property type="term" value="C:cytoplasm"/>
    <property type="evidence" value="ECO:0007669"/>
    <property type="project" value="UniProtKB-ARBA"/>
</dbReference>
<evidence type="ECO:0000256" key="5">
    <source>
        <dbReference type="ARBA" id="ARBA00023136"/>
    </source>
</evidence>
<dbReference type="OMA" id="TTWCCRI"/>
<feature type="compositionally biased region" description="Low complexity" evidence="7">
    <location>
        <begin position="159"/>
        <end position="170"/>
    </location>
</feature>
<accession>A0A0L0DS77</accession>
<protein>
    <recommendedName>
        <fullName evidence="9">t-SNARE coiled-coil homology domain-containing protein</fullName>
    </recommendedName>
</protein>
<dbReference type="EMBL" id="GL349494">
    <property type="protein sequence ID" value="KNC55062.1"/>
    <property type="molecule type" value="Genomic_DNA"/>
</dbReference>
<keyword evidence="11" id="KW-1185">Reference proteome</keyword>
<sequence length="291" mass="32783">MNVLLGKLRYIEEECSVELRRKQAKRAQATPFRSKKKTIANELRAIRESLKERDQLLGSAVAAAPSTIELGSRIRRDLVKVEAEVNELEELFKAEKKKAGKSPSEDKREELALRGDQLKVVKEHLRECKRLEKRRYTSKVDRDNRSRLMAGAAAAGVGVAGSRSGRNGAAELPDDPTMSQLAPIDDEEVEAALMRIEARNEDIDQELDAIADGVATLRDIAVEMGGELDRQNIMLDETNRRAAEVTEHIRNSNKRLSKILKKVGKDKMCMYLILLMVFLVMLLVVYNQSQK</sequence>
<keyword evidence="6" id="KW-0175">Coiled coil</keyword>
<dbReference type="PANTHER" id="PTHR12791">
    <property type="entry name" value="GOLGI SNARE BET1-RELATED"/>
    <property type="match status" value="1"/>
</dbReference>
<dbReference type="OrthoDB" id="244190at2759"/>
<evidence type="ECO:0000259" key="9">
    <source>
        <dbReference type="PROSITE" id="PS50192"/>
    </source>
</evidence>
<evidence type="ECO:0000256" key="4">
    <source>
        <dbReference type="ARBA" id="ARBA00022989"/>
    </source>
</evidence>